<evidence type="ECO:0000256" key="2">
    <source>
        <dbReference type="ARBA" id="ARBA00093469"/>
    </source>
</evidence>
<evidence type="ECO:0000313" key="5">
    <source>
        <dbReference type="Proteomes" id="UP000001357"/>
    </source>
</evidence>
<dbReference type="Proteomes" id="UP000001357">
    <property type="component" value="Unassembled WGS sequence"/>
</dbReference>
<dbReference type="PROSITE" id="PS51269">
    <property type="entry name" value="COMM"/>
    <property type="match status" value="1"/>
</dbReference>
<protein>
    <recommendedName>
        <fullName evidence="1">COMM domain-containing protein 3</fullName>
    </recommendedName>
</protein>
<feature type="domain" description="COMM" evidence="3">
    <location>
        <begin position="138"/>
        <end position="203"/>
    </location>
</feature>
<keyword evidence="5" id="KW-1185">Reference proteome</keyword>
<dbReference type="GO" id="GO:0006814">
    <property type="term" value="P:sodium ion transport"/>
    <property type="evidence" value="ECO:0007669"/>
    <property type="project" value="InterPro"/>
</dbReference>
<dbReference type="OMA" id="DWRLDYC"/>
<dbReference type="EMBL" id="CH991554">
    <property type="protein sequence ID" value="EDQ88486.1"/>
    <property type="molecule type" value="Genomic_DNA"/>
</dbReference>
<dbReference type="RefSeq" id="XP_001746590.1">
    <property type="nucleotide sequence ID" value="XM_001746538.1"/>
</dbReference>
<organism evidence="4 5">
    <name type="scientific">Monosiga brevicollis</name>
    <name type="common">Choanoflagellate</name>
    <dbReference type="NCBI Taxonomy" id="81824"/>
    <lineage>
        <taxon>Eukaryota</taxon>
        <taxon>Choanoflagellata</taxon>
        <taxon>Craspedida</taxon>
        <taxon>Salpingoecidae</taxon>
        <taxon>Monosiga</taxon>
    </lineage>
</organism>
<dbReference type="Pfam" id="PF07258">
    <property type="entry name" value="COMM_domain"/>
    <property type="match status" value="1"/>
</dbReference>
<accession>A9V1Q6</accession>
<dbReference type="KEGG" id="mbr:MONBRDRAFT_26225"/>
<name>A9V1Q6_MONBE</name>
<evidence type="ECO:0000313" key="4">
    <source>
        <dbReference type="EMBL" id="EDQ88486.1"/>
    </source>
</evidence>
<dbReference type="Pfam" id="PF21672">
    <property type="entry name" value="COMM_HN"/>
    <property type="match status" value="1"/>
</dbReference>
<sequence>MALELDEAMEQQLDVAFNAQLIDEKAFQALVKGVFAIAFEEATEADLLGAGALQNANARSVKQAYTGLLTLVLEAAKQNLNGDSLRSTDMGCVQDCNGESRLFFTQTHRLISRPPALCLILVYLDLVSAHSTTFHIPHLEDVEWRLDQTTRGSHLDKIDEPRFNITFRTTNDESNTTISCDLARLQDLVAKLESACAAVQSLAEAS</sequence>
<dbReference type="PANTHER" id="PTHR31159:SF1">
    <property type="entry name" value="COMM DOMAIN-CONTAINING PROTEIN 3"/>
    <property type="match status" value="1"/>
</dbReference>
<dbReference type="PANTHER" id="PTHR31159">
    <property type="entry name" value="COMM DOMAIN-CONTAINING PROTEIN 3"/>
    <property type="match status" value="1"/>
</dbReference>
<evidence type="ECO:0000256" key="1">
    <source>
        <dbReference type="ARBA" id="ARBA00016548"/>
    </source>
</evidence>
<comment type="similarity">
    <text evidence="2">Belongs to the COMM domain-containing protein 3 family.</text>
</comment>
<dbReference type="AlphaFoldDB" id="A9V1Q6"/>
<dbReference type="GeneID" id="5891960"/>
<dbReference type="InterPro" id="IPR017920">
    <property type="entry name" value="COMM"/>
</dbReference>
<dbReference type="InterPro" id="IPR037355">
    <property type="entry name" value="COMMD3"/>
</dbReference>
<gene>
    <name evidence="4" type="ORF">MONBRDRAFT_26225</name>
</gene>
<dbReference type="STRING" id="81824.A9V1Q6"/>
<dbReference type="FunCoup" id="A9V1Q6">
    <property type="interactions" value="230"/>
</dbReference>
<reference evidence="4 5" key="1">
    <citation type="journal article" date="2008" name="Nature">
        <title>The genome of the choanoflagellate Monosiga brevicollis and the origin of metazoans.</title>
        <authorList>
            <consortium name="JGI Sequencing"/>
            <person name="King N."/>
            <person name="Westbrook M.J."/>
            <person name="Young S.L."/>
            <person name="Kuo A."/>
            <person name="Abedin M."/>
            <person name="Chapman J."/>
            <person name="Fairclough S."/>
            <person name="Hellsten U."/>
            <person name="Isogai Y."/>
            <person name="Letunic I."/>
            <person name="Marr M."/>
            <person name="Pincus D."/>
            <person name="Putnam N."/>
            <person name="Rokas A."/>
            <person name="Wright K.J."/>
            <person name="Zuzow R."/>
            <person name="Dirks W."/>
            <person name="Good M."/>
            <person name="Goodstein D."/>
            <person name="Lemons D."/>
            <person name="Li W."/>
            <person name="Lyons J.B."/>
            <person name="Morris A."/>
            <person name="Nichols S."/>
            <person name="Richter D.J."/>
            <person name="Salamov A."/>
            <person name="Bork P."/>
            <person name="Lim W.A."/>
            <person name="Manning G."/>
            <person name="Miller W.T."/>
            <person name="McGinnis W."/>
            <person name="Shapiro H."/>
            <person name="Tjian R."/>
            <person name="Grigoriev I.V."/>
            <person name="Rokhsar D."/>
        </authorList>
    </citation>
    <scope>NUCLEOTIDE SEQUENCE [LARGE SCALE GENOMIC DNA]</scope>
    <source>
        <strain evidence="5">MX1 / ATCC 50154</strain>
    </source>
</reference>
<proteinExistence type="inferred from homology"/>
<evidence type="ECO:0000259" key="3">
    <source>
        <dbReference type="PROSITE" id="PS51269"/>
    </source>
</evidence>
<dbReference type="InParanoid" id="A9V1Q6"/>